<name>A0A511BSJ3_9PROT</name>
<protein>
    <submittedName>
        <fullName evidence="4">Superoxide dismutase [Cu-Zn]</fullName>
    </submittedName>
</protein>
<evidence type="ECO:0000256" key="1">
    <source>
        <dbReference type="ARBA" id="ARBA00010457"/>
    </source>
</evidence>
<feature type="domain" description="Superoxide dismutase copper/zinc binding" evidence="3">
    <location>
        <begin position="42"/>
        <end position="175"/>
    </location>
</feature>
<dbReference type="OrthoDB" id="5431326at2"/>
<dbReference type="InterPro" id="IPR024134">
    <property type="entry name" value="SOD_Cu/Zn_/chaperone"/>
</dbReference>
<proteinExistence type="inferred from homology"/>
<dbReference type="GO" id="GO:0005507">
    <property type="term" value="F:copper ion binding"/>
    <property type="evidence" value="ECO:0007669"/>
    <property type="project" value="InterPro"/>
</dbReference>
<feature type="chain" id="PRO_5021759836" evidence="2">
    <location>
        <begin position="27"/>
        <end position="179"/>
    </location>
</feature>
<evidence type="ECO:0000256" key="2">
    <source>
        <dbReference type="SAM" id="SignalP"/>
    </source>
</evidence>
<evidence type="ECO:0000313" key="4">
    <source>
        <dbReference type="EMBL" id="GEL02574.1"/>
    </source>
</evidence>
<evidence type="ECO:0000313" key="5">
    <source>
        <dbReference type="Proteomes" id="UP000321405"/>
    </source>
</evidence>
<keyword evidence="2" id="KW-0732">Signal</keyword>
<dbReference type="InterPro" id="IPR036423">
    <property type="entry name" value="SOD-like_Cu/Zn_dom_sf"/>
</dbReference>
<keyword evidence="5" id="KW-1185">Reference proteome</keyword>
<feature type="signal peptide" evidence="2">
    <location>
        <begin position="1"/>
        <end position="26"/>
    </location>
</feature>
<evidence type="ECO:0000259" key="3">
    <source>
        <dbReference type="Pfam" id="PF00080"/>
    </source>
</evidence>
<dbReference type="Pfam" id="PF00080">
    <property type="entry name" value="Sod_Cu"/>
    <property type="match status" value="1"/>
</dbReference>
<gene>
    <name evidence="4" type="ORF">SSA02_17370</name>
</gene>
<sequence>MRFALPVMTTLLLLSGAVTGLSVAQAADSVHGTLIGPEGKPHGTVTVTEAPRGVIVRVVAEGLPPGWHGMHFHETGACTPPGFTSAKGHVHHVTPVIHGFMTPHATDDGDLPNLHVDRNGAATVELYSTLVSLHGTDGRPALEDADGSALVIHARPDDYTTQPIGGSAGRIACAVLKGQ</sequence>
<dbReference type="InterPro" id="IPR001424">
    <property type="entry name" value="SOD_Cu_Zn_dom"/>
</dbReference>
<dbReference type="SUPFAM" id="SSF49329">
    <property type="entry name" value="Cu,Zn superoxide dismutase-like"/>
    <property type="match status" value="1"/>
</dbReference>
<organism evidence="4 5">
    <name type="scientific">Swaminathania salitolerans</name>
    <dbReference type="NCBI Taxonomy" id="182838"/>
    <lineage>
        <taxon>Bacteria</taxon>
        <taxon>Pseudomonadati</taxon>
        <taxon>Pseudomonadota</taxon>
        <taxon>Alphaproteobacteria</taxon>
        <taxon>Acetobacterales</taxon>
        <taxon>Acetobacteraceae</taxon>
        <taxon>Swaminathania</taxon>
    </lineage>
</organism>
<comment type="caution">
    <text evidence="4">The sequence shown here is derived from an EMBL/GenBank/DDBJ whole genome shotgun (WGS) entry which is preliminary data.</text>
</comment>
<dbReference type="CDD" id="cd00305">
    <property type="entry name" value="Cu-Zn_Superoxide_Dismutase"/>
    <property type="match status" value="1"/>
</dbReference>
<dbReference type="NCBIfam" id="NF047632">
    <property type="entry name" value="SodCCaul"/>
    <property type="match status" value="1"/>
</dbReference>
<dbReference type="GO" id="GO:0006801">
    <property type="term" value="P:superoxide metabolic process"/>
    <property type="evidence" value="ECO:0007669"/>
    <property type="project" value="InterPro"/>
</dbReference>
<dbReference type="Gene3D" id="2.60.40.200">
    <property type="entry name" value="Superoxide dismutase, copper/zinc binding domain"/>
    <property type="match status" value="1"/>
</dbReference>
<reference evidence="4 5" key="1">
    <citation type="submission" date="2019-07" db="EMBL/GenBank/DDBJ databases">
        <title>Whole genome shotgun sequence of Swaminathania salitolerans NBRC 104436.</title>
        <authorList>
            <person name="Hosoyama A."/>
            <person name="Uohara A."/>
            <person name="Ohji S."/>
            <person name="Ichikawa N."/>
        </authorList>
    </citation>
    <scope>NUCLEOTIDE SEQUENCE [LARGE SCALE GENOMIC DNA]</scope>
    <source>
        <strain evidence="4 5">NBRC 104436</strain>
    </source>
</reference>
<dbReference type="AlphaFoldDB" id="A0A511BSJ3"/>
<dbReference type="EMBL" id="BJVC01000003">
    <property type="protein sequence ID" value="GEL02574.1"/>
    <property type="molecule type" value="Genomic_DNA"/>
</dbReference>
<dbReference type="Proteomes" id="UP000321405">
    <property type="component" value="Unassembled WGS sequence"/>
</dbReference>
<comment type="similarity">
    <text evidence="1">Belongs to the Cu-Zn superoxide dismutase family.</text>
</comment>
<accession>A0A511BSJ3</accession>
<dbReference type="RefSeq" id="WP_147093637.1">
    <property type="nucleotide sequence ID" value="NZ_BJVC01000003.1"/>
</dbReference>
<dbReference type="PANTHER" id="PTHR10003">
    <property type="entry name" value="SUPEROXIDE DISMUTASE CU-ZN -RELATED"/>
    <property type="match status" value="1"/>
</dbReference>